<gene>
    <name evidence="2" type="ORF">C6Y45_05910</name>
</gene>
<evidence type="ECO:0000313" key="3">
    <source>
        <dbReference type="Proteomes" id="UP000240509"/>
    </source>
</evidence>
<sequence length="305" mass="34826">MKSLNEQISQTVQKLHFHNKWSTQVERLNELLMKNQVLNRELAALLKMDDSELKSLHSMAVSDILAEAYDGSAAEKENILNKVLYVETVRRAEELEKEKAMYENHASGLGNVEEEYEKLSIRAEELIKLPHTVWSRELFETTKEEVVLGSQLQDLSEAIDAAHYAAQSITALLKTTENLPDISLNGSVLDSLLFDAQEKSLLEENRELLHQTARRLRQFLNELEQTDIENTSLSHSNFLQESEQFYETFVRTWIGAENLPKAVDNVLTLQNQIITFTEELKNNRSAAGKKKEEASLKRVGLISRA</sequence>
<keyword evidence="1" id="KW-0175">Coiled coil</keyword>
<keyword evidence="3" id="KW-1185">Reference proteome</keyword>
<organism evidence="2 3">
    <name type="scientific">Alkalicoccus saliphilus</name>
    <dbReference type="NCBI Taxonomy" id="200989"/>
    <lineage>
        <taxon>Bacteria</taxon>
        <taxon>Bacillati</taxon>
        <taxon>Bacillota</taxon>
        <taxon>Bacilli</taxon>
        <taxon>Bacillales</taxon>
        <taxon>Bacillaceae</taxon>
        <taxon>Alkalicoccus</taxon>
    </lineage>
</organism>
<evidence type="ECO:0000313" key="2">
    <source>
        <dbReference type="EMBL" id="PTL39574.1"/>
    </source>
</evidence>
<comment type="caution">
    <text evidence="2">The sequence shown here is derived from an EMBL/GenBank/DDBJ whole genome shotgun (WGS) entry which is preliminary data.</text>
</comment>
<feature type="coiled-coil region" evidence="1">
    <location>
        <begin position="85"/>
        <end position="129"/>
    </location>
</feature>
<proteinExistence type="predicted"/>
<protein>
    <submittedName>
        <fullName evidence="2">Uncharacterized protein</fullName>
    </submittedName>
</protein>
<reference evidence="2 3" key="1">
    <citation type="submission" date="2018-03" db="EMBL/GenBank/DDBJ databases">
        <title>Alkalicoccus saliphilus sp. nov., isolated from a mineral pool.</title>
        <authorList>
            <person name="Zhao B."/>
        </authorList>
    </citation>
    <scope>NUCLEOTIDE SEQUENCE [LARGE SCALE GENOMIC DNA]</scope>
    <source>
        <strain evidence="2 3">6AG</strain>
    </source>
</reference>
<accession>A0A2T4U857</accession>
<dbReference type="Proteomes" id="UP000240509">
    <property type="component" value="Unassembled WGS sequence"/>
</dbReference>
<evidence type="ECO:0000256" key="1">
    <source>
        <dbReference type="SAM" id="Coils"/>
    </source>
</evidence>
<name>A0A2T4U857_9BACI</name>
<dbReference type="AlphaFoldDB" id="A0A2T4U857"/>
<dbReference type="RefSeq" id="WP_107584212.1">
    <property type="nucleotide sequence ID" value="NZ_PZJJ01000006.1"/>
</dbReference>
<dbReference type="EMBL" id="PZJJ01000006">
    <property type="protein sequence ID" value="PTL39574.1"/>
    <property type="molecule type" value="Genomic_DNA"/>
</dbReference>
<dbReference type="OrthoDB" id="3540923at2"/>